<dbReference type="InterPro" id="IPR015797">
    <property type="entry name" value="NUDIX_hydrolase-like_dom_sf"/>
</dbReference>
<accession>A0A316M2X3</accession>
<comment type="caution">
    <text evidence="3">The sequence shown here is derived from an EMBL/GenBank/DDBJ whole genome shotgun (WGS) entry which is preliminary data.</text>
</comment>
<feature type="domain" description="Nudix hydrolase" evidence="2">
    <location>
        <begin position="28"/>
        <end position="158"/>
    </location>
</feature>
<dbReference type="PROSITE" id="PS51462">
    <property type="entry name" value="NUDIX"/>
    <property type="match status" value="1"/>
</dbReference>
<evidence type="ECO:0000259" key="2">
    <source>
        <dbReference type="PROSITE" id="PS51462"/>
    </source>
</evidence>
<sequence length="161" mass="18801">MEIWDIYDKDRNNTGMTVVRGEKLKEGDYHLVIHAWIVNSDGKLLIQKRAKTVKAWPNMWAMTGGSAIKGENSYEACLREVSEELGIKPDMENAKVAFTSLRQDKITDVWIIRQNFSVNQCRLQKEEVSDVKWVSKGEIKKLIEQKKFINYMYIDKLFKIL</sequence>
<dbReference type="AlphaFoldDB" id="A0A316M2X3"/>
<name>A0A316M2X3_9CLOT</name>
<dbReference type="Pfam" id="PF00293">
    <property type="entry name" value="NUDIX"/>
    <property type="match status" value="1"/>
</dbReference>
<proteinExistence type="predicted"/>
<dbReference type="RefSeq" id="WP_178312130.1">
    <property type="nucleotide sequence ID" value="NZ_JACATM010000026.1"/>
</dbReference>
<dbReference type="CDD" id="cd04693">
    <property type="entry name" value="NUDIX_Hydrolase"/>
    <property type="match status" value="1"/>
</dbReference>
<dbReference type="EMBL" id="QAMZ01000048">
    <property type="protein sequence ID" value="PWL52554.1"/>
    <property type="molecule type" value="Genomic_DNA"/>
</dbReference>
<reference evidence="3 4" key="1">
    <citation type="submission" date="2018-03" db="EMBL/GenBank/DDBJ databases">
        <title>The uncultured portion of the human microbiome is neutrally assembled.</title>
        <authorList>
            <person name="Jeraldo P."/>
            <person name="Boardman L."/>
            <person name="White B.A."/>
            <person name="Nelson H."/>
            <person name="Goldenfeld N."/>
            <person name="Chia N."/>
        </authorList>
    </citation>
    <scope>NUCLEOTIDE SEQUENCE [LARGE SCALE GENOMIC DNA]</scope>
    <source>
        <strain evidence="3">CIM:MAG 903</strain>
    </source>
</reference>
<keyword evidence="1 3" id="KW-0378">Hydrolase</keyword>
<gene>
    <name evidence="3" type="ORF">DBY38_10490</name>
</gene>
<dbReference type="PANTHER" id="PTHR10885">
    <property type="entry name" value="ISOPENTENYL-DIPHOSPHATE DELTA-ISOMERASE"/>
    <property type="match status" value="1"/>
</dbReference>
<dbReference type="Proteomes" id="UP000246114">
    <property type="component" value="Unassembled WGS sequence"/>
</dbReference>
<evidence type="ECO:0000313" key="4">
    <source>
        <dbReference type="Proteomes" id="UP000246114"/>
    </source>
</evidence>
<protein>
    <submittedName>
        <fullName evidence="3">NUDIX hydrolase</fullName>
    </submittedName>
</protein>
<dbReference type="InterPro" id="IPR020084">
    <property type="entry name" value="NUDIX_hydrolase_CS"/>
</dbReference>
<dbReference type="PANTHER" id="PTHR10885:SF0">
    <property type="entry name" value="ISOPENTENYL-DIPHOSPHATE DELTA-ISOMERASE"/>
    <property type="match status" value="1"/>
</dbReference>
<evidence type="ECO:0000313" key="3">
    <source>
        <dbReference type="EMBL" id="PWL52554.1"/>
    </source>
</evidence>
<dbReference type="SUPFAM" id="SSF55811">
    <property type="entry name" value="Nudix"/>
    <property type="match status" value="1"/>
</dbReference>
<dbReference type="InterPro" id="IPR000086">
    <property type="entry name" value="NUDIX_hydrolase_dom"/>
</dbReference>
<dbReference type="PROSITE" id="PS00893">
    <property type="entry name" value="NUDIX_BOX"/>
    <property type="match status" value="1"/>
</dbReference>
<evidence type="ECO:0000256" key="1">
    <source>
        <dbReference type="ARBA" id="ARBA00022801"/>
    </source>
</evidence>
<dbReference type="Gene3D" id="3.90.79.10">
    <property type="entry name" value="Nucleoside Triphosphate Pyrophosphohydrolase"/>
    <property type="match status" value="1"/>
</dbReference>
<dbReference type="GO" id="GO:0016787">
    <property type="term" value="F:hydrolase activity"/>
    <property type="evidence" value="ECO:0007669"/>
    <property type="project" value="UniProtKB-KW"/>
</dbReference>
<organism evidence="3 4">
    <name type="scientific">Clostridium cadaveris</name>
    <dbReference type="NCBI Taxonomy" id="1529"/>
    <lineage>
        <taxon>Bacteria</taxon>
        <taxon>Bacillati</taxon>
        <taxon>Bacillota</taxon>
        <taxon>Clostridia</taxon>
        <taxon>Eubacteriales</taxon>
        <taxon>Clostridiaceae</taxon>
        <taxon>Clostridium</taxon>
    </lineage>
</organism>